<organism evidence="2 3">
    <name type="scientific">Psychrobacter glacincola</name>
    <dbReference type="NCBI Taxonomy" id="56810"/>
    <lineage>
        <taxon>Bacteria</taxon>
        <taxon>Pseudomonadati</taxon>
        <taxon>Pseudomonadota</taxon>
        <taxon>Gammaproteobacteria</taxon>
        <taxon>Moraxellales</taxon>
        <taxon>Moraxellaceae</taxon>
        <taxon>Psychrobacter</taxon>
    </lineage>
</organism>
<keyword evidence="3" id="KW-1185">Reference proteome</keyword>
<dbReference type="Proteomes" id="UP001596264">
    <property type="component" value="Unassembled WGS sequence"/>
</dbReference>
<dbReference type="InterPro" id="IPR036397">
    <property type="entry name" value="RNaseH_sf"/>
</dbReference>
<protein>
    <submittedName>
        <fullName evidence="2">IS630 family transposase</fullName>
    </submittedName>
</protein>
<dbReference type="Gene3D" id="3.30.420.10">
    <property type="entry name" value="Ribonuclease H-like superfamily/Ribonuclease H"/>
    <property type="match status" value="1"/>
</dbReference>
<reference evidence="3" key="1">
    <citation type="journal article" date="2019" name="Int. J. Syst. Evol. Microbiol.">
        <title>The Global Catalogue of Microorganisms (GCM) 10K type strain sequencing project: providing services to taxonomists for standard genome sequencing and annotation.</title>
        <authorList>
            <consortium name="The Broad Institute Genomics Platform"/>
            <consortium name="The Broad Institute Genome Sequencing Center for Infectious Disease"/>
            <person name="Wu L."/>
            <person name="Ma J."/>
        </authorList>
    </citation>
    <scope>NUCLEOTIDE SEQUENCE [LARGE SCALE GENOMIC DNA]</scope>
    <source>
        <strain evidence="3">CCM 2050</strain>
    </source>
</reference>
<dbReference type="Pfam" id="PF13358">
    <property type="entry name" value="DDE_3"/>
    <property type="match status" value="1"/>
</dbReference>
<dbReference type="PANTHER" id="PTHR46564">
    <property type="entry name" value="TRANSPOSASE"/>
    <property type="match status" value="1"/>
</dbReference>
<gene>
    <name evidence="2" type="ORF">ACFP58_06850</name>
</gene>
<comment type="caution">
    <text evidence="2">The sequence shown here is derived from an EMBL/GenBank/DDBJ whole genome shotgun (WGS) entry which is preliminary data.</text>
</comment>
<evidence type="ECO:0000259" key="1">
    <source>
        <dbReference type="Pfam" id="PF13358"/>
    </source>
</evidence>
<feature type="domain" description="Tc1-like transposase DDE" evidence="1">
    <location>
        <begin position="35"/>
        <end position="171"/>
    </location>
</feature>
<proteinExistence type="predicted"/>
<dbReference type="RefSeq" id="WP_201561350.1">
    <property type="nucleotide sequence ID" value="NZ_CAJGZK010000002.1"/>
</dbReference>
<accession>A0ABW1W6D2</accession>
<name>A0ABW1W6D2_9GAMM</name>
<dbReference type="PANTHER" id="PTHR46564:SF1">
    <property type="entry name" value="TRANSPOSASE"/>
    <property type="match status" value="1"/>
</dbReference>
<dbReference type="InterPro" id="IPR038717">
    <property type="entry name" value="Tc1-like_DDE_dom"/>
</dbReference>
<dbReference type="NCBIfam" id="NF033545">
    <property type="entry name" value="transpos_IS630"/>
    <property type="match status" value="1"/>
</dbReference>
<dbReference type="InterPro" id="IPR047655">
    <property type="entry name" value="Transpos_IS630-like"/>
</dbReference>
<sequence>MVLPKKKTLNHPKADAELRGVFLEQLHQFETDNRPIVFLDESGFKSHDNRPHGYSNKGQKCFGEYNWQLKNQTNAIGAIYNNQLFAVGLYDCSVNSDVFHSWVSQLLLPNLPKNSVIVMDNATFHKRQDIQELIEDAEHTILWLPPYSPDLNPIEQVWAWVKRKRKDWRLDCIDILFFYFLWLCDSF</sequence>
<evidence type="ECO:0000313" key="2">
    <source>
        <dbReference type="EMBL" id="MFC6381178.1"/>
    </source>
</evidence>
<evidence type="ECO:0000313" key="3">
    <source>
        <dbReference type="Proteomes" id="UP001596264"/>
    </source>
</evidence>
<dbReference type="EMBL" id="JBHSTZ010000021">
    <property type="protein sequence ID" value="MFC6381178.1"/>
    <property type="molecule type" value="Genomic_DNA"/>
</dbReference>